<protein>
    <submittedName>
        <fullName evidence="2">Uncharacterized protein</fullName>
    </submittedName>
</protein>
<dbReference type="Proteomes" id="UP000070985">
    <property type="component" value="Unassembled WGS sequence"/>
</dbReference>
<dbReference type="Proteomes" id="UP000309390">
    <property type="component" value="Unassembled WGS sequence"/>
</dbReference>
<dbReference type="RefSeq" id="WP_001209857.1">
    <property type="nucleotide sequence ID" value="NZ_AP025176.1"/>
</dbReference>
<dbReference type="EMBL" id="UDJK01000006">
    <property type="protein sequence ID" value="SRC27490.1"/>
    <property type="molecule type" value="Genomic_DNA"/>
</dbReference>
<name>A0AAE2ZS82_STAAU</name>
<dbReference type="EMBL" id="JAIGOF010000004">
    <property type="protein sequence ID" value="MBX8593973.1"/>
    <property type="molecule type" value="Genomic_DNA"/>
</dbReference>
<reference evidence="1" key="1">
    <citation type="submission" date="2016-02" db="EMBL/GenBank/DDBJ databases">
        <authorList>
            <consortium name="Pathogen Informatics"/>
        </authorList>
    </citation>
    <scope>NUCLEOTIDE SEQUENCE</scope>
    <source>
        <strain evidence="1">1943STDY5698364</strain>
    </source>
</reference>
<dbReference type="AlphaFoldDB" id="A0AAE2ZS82"/>
<reference evidence="2" key="4">
    <citation type="submission" date="2021-08" db="EMBL/GenBank/DDBJ databases">
        <title>Whole-genome sequencing of local methicillin-resistant S. aureus strain Lr2.</title>
        <authorList>
            <person name="Ali A."/>
            <person name="Ullah N."/>
        </authorList>
    </citation>
    <scope>NUCLEOTIDE SEQUENCE</scope>
    <source>
        <strain evidence="2">Lr2</strain>
    </source>
</reference>
<reference evidence="3" key="3">
    <citation type="submission" date="2019-04" db="EMBL/GenBank/DDBJ databases">
        <title>Whole-genome sequencing of local methicillin-resistant S. aureus strain Lr2.</title>
        <authorList>
            <person name="Ullah N."/>
            <person name="Ali A."/>
        </authorList>
    </citation>
    <scope>NUCLEOTIDE SEQUENCE [LARGE SCALE GENOMIC DNA]</scope>
    <source>
        <strain evidence="3">Lr2</strain>
    </source>
</reference>
<sequence>MRFDFNAKNGEISDNNIYTNIIIGTGVGHSKVIFDNGKEINFSNATPIIFAQYLKIELKKRNIIVDINNYFNSTVISFAHDKKYRYKDMYIEKYNEIIKVMSEEDLNEASVLEAKELAKKDMNYNFKISEYRATMKFMELFSDYTFSFKKLISDLWIFDQKNLEVFKKYMLNYENCLINISEKIDNKEKLKNFKNKGEKFNYLYIPKFNGHNYIVEKARRNSSFIGYLFKEFDNKNKHYDYAVILATGYYLFGDNFEVHKSRKEIGILGREDECINNIKKIENYNVGKFEDFKNNIMESIRRLYEKDRKEFYELLSKLNGDVLDLNEIIKYMKTLTVGDVIKVIKSSSFVNFKINFEEV</sequence>
<evidence type="ECO:0000313" key="5">
    <source>
        <dbReference type="Proteomes" id="UP000249918"/>
    </source>
</evidence>
<evidence type="ECO:0000313" key="6">
    <source>
        <dbReference type="Proteomes" id="UP000309390"/>
    </source>
</evidence>
<accession>A0AAE2ZS82</accession>
<evidence type="ECO:0000313" key="2">
    <source>
        <dbReference type="EMBL" id="MBX8593973.1"/>
    </source>
</evidence>
<evidence type="ECO:0000313" key="4">
    <source>
        <dbReference type="EMBL" id="SRC27490.1"/>
    </source>
</evidence>
<reference evidence="4 5" key="2">
    <citation type="submission" date="2018-06" db="EMBL/GenBank/DDBJ databases">
        <authorList>
            <consortium name="Pathogen Informatics"/>
            <person name="Doyle S."/>
        </authorList>
    </citation>
    <scope>NUCLEOTIDE SEQUENCE [LARGE SCALE GENOMIC DNA]</scope>
    <source>
        <strain evidence="4 5">EOE047</strain>
    </source>
</reference>
<dbReference type="EMBL" id="CP038850">
    <property type="protein sequence ID" value="QCT56176.1"/>
    <property type="molecule type" value="Genomic_DNA"/>
</dbReference>
<evidence type="ECO:0000313" key="1">
    <source>
        <dbReference type="EMBL" id="CZQ60145.1"/>
    </source>
</evidence>
<proteinExistence type="predicted"/>
<organism evidence="2 6">
    <name type="scientific">Staphylococcus aureus</name>
    <dbReference type="NCBI Taxonomy" id="1280"/>
    <lineage>
        <taxon>Bacteria</taxon>
        <taxon>Bacillati</taxon>
        <taxon>Bacillota</taxon>
        <taxon>Bacilli</taxon>
        <taxon>Bacillales</taxon>
        <taxon>Staphylococcaceae</taxon>
        <taxon>Staphylococcus</taxon>
    </lineage>
</organism>
<dbReference type="EMBL" id="FJNR01000006">
    <property type="protein sequence ID" value="CZQ60145.1"/>
    <property type="molecule type" value="Genomic_DNA"/>
</dbReference>
<dbReference type="Proteomes" id="UP000249918">
    <property type="component" value="Unassembled WGS sequence"/>
</dbReference>
<evidence type="ECO:0000313" key="3">
    <source>
        <dbReference type="EMBL" id="QCT56176.1"/>
    </source>
</evidence>
<gene>
    <name evidence="3" type="ORF">E1948_01485</name>
    <name evidence="2" type="ORF">E1948_05025</name>
    <name evidence="1" type="ORF">ERS391062_01221</name>
    <name evidence="4" type="ORF">SAMEA1466929_01701</name>
</gene>